<organism evidence="1 2">
    <name type="scientific">Mesotoga infera</name>
    <dbReference type="NCBI Taxonomy" id="1236046"/>
    <lineage>
        <taxon>Bacteria</taxon>
        <taxon>Thermotogati</taxon>
        <taxon>Thermotogota</taxon>
        <taxon>Thermotogae</taxon>
        <taxon>Kosmotogales</taxon>
        <taxon>Kosmotogaceae</taxon>
        <taxon>Mesotoga</taxon>
    </lineage>
</organism>
<dbReference type="EMBL" id="LGGH01000263">
    <property type="protein sequence ID" value="KUK66041.1"/>
    <property type="molecule type" value="Genomic_DNA"/>
</dbReference>
<evidence type="ECO:0000313" key="1">
    <source>
        <dbReference type="EMBL" id="KUK66041.1"/>
    </source>
</evidence>
<dbReference type="PATRIC" id="fig|1236046.6.peg.411"/>
<proteinExistence type="predicted"/>
<accession>A0A117LT55</accession>
<dbReference type="AlphaFoldDB" id="A0A117LT55"/>
<reference evidence="2" key="1">
    <citation type="journal article" date="2015" name="MBio">
        <title>Genome-Resolved Metagenomic Analysis Reveals Roles for Candidate Phyla and Other Microbial Community Members in Biogeochemical Transformations in Oil Reservoirs.</title>
        <authorList>
            <person name="Hu P."/>
            <person name="Tom L."/>
            <person name="Singh A."/>
            <person name="Thomas B.C."/>
            <person name="Baker B.J."/>
            <person name="Piceno Y.M."/>
            <person name="Andersen G.L."/>
            <person name="Banfield J.F."/>
        </authorList>
    </citation>
    <scope>NUCLEOTIDE SEQUENCE [LARGE SCALE GENOMIC DNA]</scope>
</reference>
<gene>
    <name evidence="1" type="ORF">XD86_1356</name>
</gene>
<dbReference type="Proteomes" id="UP000054260">
    <property type="component" value="Unassembled WGS sequence"/>
</dbReference>
<protein>
    <submittedName>
        <fullName evidence="1">Uncharacterized protein</fullName>
    </submittedName>
</protein>
<sequence length="92" mass="10824">MTIHEDDVKDPHPVVLLYGISHLERTALRLSQGPADRCEDNVVRQRFPVLRISPQIRRQHDYAKIGTDQFLWSVPFFRANDRDPDQEHCQMT</sequence>
<comment type="caution">
    <text evidence="1">The sequence shown here is derived from an EMBL/GenBank/DDBJ whole genome shotgun (WGS) entry which is preliminary data.</text>
</comment>
<name>A0A117LT55_9BACT</name>
<evidence type="ECO:0000313" key="2">
    <source>
        <dbReference type="Proteomes" id="UP000054260"/>
    </source>
</evidence>